<evidence type="ECO:0000259" key="8">
    <source>
        <dbReference type="Pfam" id="PF07732"/>
    </source>
</evidence>
<dbReference type="CDD" id="cd13858">
    <property type="entry name" value="CuRO_1_tcLCC2_insect_like"/>
    <property type="match status" value="2"/>
</dbReference>
<dbReference type="InterPro" id="IPR033138">
    <property type="entry name" value="Cu_oxidase_CS"/>
</dbReference>
<evidence type="ECO:0000313" key="9">
    <source>
        <dbReference type="EnsemblMetazoa" id="AMIN001370-PA"/>
    </source>
</evidence>
<keyword evidence="2" id="KW-0479">Metal-binding</keyword>
<keyword evidence="4" id="KW-0186">Copper</keyword>
<dbReference type="GO" id="GO:0005507">
    <property type="term" value="F:copper ion binding"/>
    <property type="evidence" value="ECO:0007669"/>
    <property type="project" value="InterPro"/>
</dbReference>
<accession>A0A182VTH9</accession>
<dbReference type="PROSITE" id="PS00080">
    <property type="entry name" value="MULTICOPPER_OXIDASE2"/>
    <property type="match status" value="2"/>
</dbReference>
<dbReference type="InterPro" id="IPR001117">
    <property type="entry name" value="Cu-oxidase_2nd"/>
</dbReference>
<sequence length="1367" mass="155247">MERKCSYCLIWLLVVAVCVVYLVRHTTYPNVVLPSMGKFMAGPRLLHTMRLAKDRPMLLRLAEFHDGAECDRVCTEEEPPRVCYFHWLAEQYAAMGSACGDCRWGNRSHCFHPQCITADGMERGVLALNRRIPGPSIHVCRHDMVVVDVINHMEGLETTIHWHGAHQYDTPWMDGVPMITQCPIPHGTGFRYAFNASEAGTQFYHSHSGHQKANGHYGLFVVRSPTDINRHLYDYDLSEHHIVISDWTLDRVEKFVPGLQSSTVRMDSILINGRGRHFDEEEHELQVQAPLTVYRVKKGFRYRFRMISSGSQFCPFQLQIENHRMQLIATDGGAVQPAMIDTLISTSGERYDFVLSANQKPGTPLLQSVPHIHESLTFNHIPPNRCPTDVLPGTYWVRVRAIGFCNVERREEFAVLSYIDEADDLPEVELAYPKHTPPTWDERFPTGTVLNNPNATCYVPDDGDLCVADLESHEVHRDDGLIDAAPDKTFRILFNTFTADPTILFSDQGYVRYMTVVLTLNNIGVTNNISMVFPDFPLLTQPELIGGDGMFCNDTHRPERCKPHHACFCLHRLKVALNDVVEMSLIDDAEVVRDLYHPFHLHGHRFIVTGMGQLPQFRTQSEKVDFVERSRRYARTMPSDHNPPYKDTVSIPSRGYTRIRFRADNPGFWLIHCHFEWHLGIGMSLVLQVGEVDQMKKAPVDFPRISAMIILRSQTLAIFTVIVVCATSVTAQSWLQTLIKSTNGTLDVRSFPGEQCLRQCDETQPRICYFSWTMEHYHVMGPACRNCAKGNHTDCYHPACITADGVERGVMSLNRHIPGPAINVCHNDLIVVDITNSMAGTSAAIHWHGLHQRATPYMDGVPFITQCPIGFGNTFRYAFLATEPGTQFYHSHSGHHKVNGHYGALIVREPRKADPNGDLYHYDTPAHVIVGSDWMHIDGEMFMPGLPSAGGIMPVNLLINGRGTYYDREKNETTDVPLEVYTVRRGARFRFRFINAASHVCPLQLQIEDHIMEVIASDSFHLQPRKVDTLITTSGERYDFVLEANGPKDTYWVRLRALGPCADLQLEQFAVLRYTTGPKENDAFPTTSPPPYDQQFANVATANHPNATCGRPEFGDYCITDFQAYDTDEEIINGVPDHQLTFGFVNSVVTFQNMFETHPYEHFMNIHGSLMMQGAINNLSLSYPPFPLLTQPEQIDESMFCDENHRPARCADRKLCTCIHRVKIELGDLVELYILDLTPSVNDLNHPFHLHGYQMFVMELGQDRRVPVTLEIAQQIARQRLLQRNTVPLPPRKDTISIPSRGYARVRFRANNPGFWLMHCHYEWHTAVGMALVLQVGETTDMVKPPTGFPKCNSYTPAVDELLKEAL</sequence>
<protein>
    <recommendedName>
        <fullName evidence="11">Multicopper oxidase</fullName>
    </recommendedName>
</protein>
<dbReference type="GO" id="GO:0005886">
    <property type="term" value="C:plasma membrane"/>
    <property type="evidence" value="ECO:0007669"/>
    <property type="project" value="TreeGrafter"/>
</dbReference>
<dbReference type="CDD" id="cd13905">
    <property type="entry name" value="CuRO_3_tcLLC2_insect_like"/>
    <property type="match status" value="2"/>
</dbReference>
<dbReference type="Pfam" id="PF00394">
    <property type="entry name" value="Cu-oxidase"/>
    <property type="match status" value="2"/>
</dbReference>
<feature type="domain" description="Plastocyanin-like" evidence="8">
    <location>
        <begin position="803"/>
        <end position="911"/>
    </location>
</feature>
<evidence type="ECO:0000259" key="6">
    <source>
        <dbReference type="Pfam" id="PF00394"/>
    </source>
</evidence>
<dbReference type="PROSITE" id="PS00079">
    <property type="entry name" value="MULTICOPPER_OXIDASE1"/>
    <property type="match status" value="2"/>
</dbReference>
<dbReference type="EnsemblMetazoa" id="AMIN001370-RA">
    <property type="protein sequence ID" value="AMIN001370-PA"/>
    <property type="gene ID" value="AMIN001370"/>
</dbReference>
<dbReference type="Proteomes" id="UP000075920">
    <property type="component" value="Unassembled WGS sequence"/>
</dbReference>
<evidence type="ECO:0000256" key="2">
    <source>
        <dbReference type="ARBA" id="ARBA00022723"/>
    </source>
</evidence>
<feature type="domain" description="Plastocyanin-like" evidence="6">
    <location>
        <begin position="240"/>
        <end position="362"/>
    </location>
</feature>
<keyword evidence="5" id="KW-0472">Membrane</keyword>
<dbReference type="PANTHER" id="PTHR11709:SF394">
    <property type="entry name" value="FI03373P-RELATED"/>
    <property type="match status" value="1"/>
</dbReference>
<reference evidence="10" key="1">
    <citation type="submission" date="2013-03" db="EMBL/GenBank/DDBJ databases">
        <title>The Genome Sequence of Anopheles minimus MINIMUS1.</title>
        <authorList>
            <consortium name="The Broad Institute Genomics Platform"/>
            <person name="Neafsey D.E."/>
            <person name="Walton C."/>
            <person name="Walker B."/>
            <person name="Young S.K."/>
            <person name="Zeng Q."/>
            <person name="Gargeya S."/>
            <person name="Fitzgerald M."/>
            <person name="Haas B."/>
            <person name="Abouelleil A."/>
            <person name="Allen A.W."/>
            <person name="Alvarado L."/>
            <person name="Arachchi H.M."/>
            <person name="Berlin A.M."/>
            <person name="Chapman S.B."/>
            <person name="Gainer-Dewar J."/>
            <person name="Goldberg J."/>
            <person name="Griggs A."/>
            <person name="Gujja S."/>
            <person name="Hansen M."/>
            <person name="Howarth C."/>
            <person name="Imamovic A."/>
            <person name="Ireland A."/>
            <person name="Larimer J."/>
            <person name="McCowan C."/>
            <person name="Murphy C."/>
            <person name="Pearson M."/>
            <person name="Poon T.W."/>
            <person name="Priest M."/>
            <person name="Roberts A."/>
            <person name="Saif S."/>
            <person name="Shea T."/>
            <person name="Sisk P."/>
            <person name="Sykes S."/>
            <person name="Wortman J."/>
            <person name="Nusbaum C."/>
            <person name="Birren B."/>
        </authorList>
    </citation>
    <scope>NUCLEOTIDE SEQUENCE [LARGE SCALE GENOMIC DNA]</scope>
    <source>
        <strain evidence="10">MINIMUS1</strain>
    </source>
</reference>
<feature type="transmembrane region" description="Helical" evidence="5">
    <location>
        <begin position="7"/>
        <end position="23"/>
    </location>
</feature>
<feature type="domain" description="Plastocyanin-like" evidence="6">
    <location>
        <begin position="927"/>
        <end position="1075"/>
    </location>
</feature>
<keyword evidence="5" id="KW-0812">Transmembrane</keyword>
<reference evidence="9" key="2">
    <citation type="submission" date="2020-05" db="UniProtKB">
        <authorList>
            <consortium name="EnsemblMetazoa"/>
        </authorList>
    </citation>
    <scope>IDENTIFICATION</scope>
    <source>
        <strain evidence="9">MINIMUS1</strain>
    </source>
</reference>
<evidence type="ECO:0000313" key="10">
    <source>
        <dbReference type="Proteomes" id="UP000075920"/>
    </source>
</evidence>
<dbReference type="GO" id="GO:0016491">
    <property type="term" value="F:oxidoreductase activity"/>
    <property type="evidence" value="ECO:0007669"/>
    <property type="project" value="UniProtKB-KW"/>
</dbReference>
<dbReference type="Gene3D" id="2.60.40.420">
    <property type="entry name" value="Cupredoxins - blue copper proteins"/>
    <property type="match status" value="6"/>
</dbReference>
<dbReference type="STRING" id="112268.A0A182VTH9"/>
<comment type="similarity">
    <text evidence="1">Belongs to the multicopper oxidase family.</text>
</comment>
<dbReference type="Pfam" id="PF07731">
    <property type="entry name" value="Cu-oxidase_2"/>
    <property type="match status" value="2"/>
</dbReference>
<keyword evidence="10" id="KW-1185">Reference proteome</keyword>
<evidence type="ECO:0000259" key="7">
    <source>
        <dbReference type="Pfam" id="PF07731"/>
    </source>
</evidence>
<keyword evidence="5" id="KW-1133">Transmembrane helix</keyword>
<dbReference type="InterPro" id="IPR008972">
    <property type="entry name" value="Cupredoxin"/>
</dbReference>
<dbReference type="SUPFAM" id="SSF49503">
    <property type="entry name" value="Cupredoxins"/>
    <property type="match status" value="6"/>
</dbReference>
<evidence type="ECO:0008006" key="11">
    <source>
        <dbReference type="Google" id="ProtNLM"/>
    </source>
</evidence>
<evidence type="ECO:0000256" key="4">
    <source>
        <dbReference type="ARBA" id="ARBA00023008"/>
    </source>
</evidence>
<name>A0A182VTH9_9DIPT</name>
<evidence type="ECO:0000256" key="3">
    <source>
        <dbReference type="ARBA" id="ARBA00023002"/>
    </source>
</evidence>
<keyword evidence="3" id="KW-0560">Oxidoreductase</keyword>
<feature type="domain" description="Plastocyanin-like" evidence="7">
    <location>
        <begin position="1206"/>
        <end position="1337"/>
    </location>
</feature>
<evidence type="ECO:0000256" key="1">
    <source>
        <dbReference type="ARBA" id="ARBA00010609"/>
    </source>
</evidence>
<organism evidence="9 10">
    <name type="scientific">Anopheles minimus</name>
    <dbReference type="NCBI Taxonomy" id="112268"/>
    <lineage>
        <taxon>Eukaryota</taxon>
        <taxon>Metazoa</taxon>
        <taxon>Ecdysozoa</taxon>
        <taxon>Arthropoda</taxon>
        <taxon>Hexapoda</taxon>
        <taxon>Insecta</taxon>
        <taxon>Pterygota</taxon>
        <taxon>Neoptera</taxon>
        <taxon>Endopterygota</taxon>
        <taxon>Diptera</taxon>
        <taxon>Nematocera</taxon>
        <taxon>Culicoidea</taxon>
        <taxon>Culicidae</taxon>
        <taxon>Anophelinae</taxon>
        <taxon>Anopheles</taxon>
    </lineage>
</organism>
<feature type="domain" description="Plastocyanin-like" evidence="8">
    <location>
        <begin position="117"/>
        <end position="225"/>
    </location>
</feature>
<dbReference type="InterPro" id="IPR011707">
    <property type="entry name" value="Cu-oxidase-like_N"/>
</dbReference>
<feature type="domain" description="Plastocyanin-like" evidence="7">
    <location>
        <begin position="571"/>
        <end position="690"/>
    </location>
</feature>
<dbReference type="CDD" id="cd13884">
    <property type="entry name" value="CuRO_2_tcLCC_insect_like"/>
    <property type="match status" value="2"/>
</dbReference>
<dbReference type="Pfam" id="PF07732">
    <property type="entry name" value="Cu-oxidase_3"/>
    <property type="match status" value="2"/>
</dbReference>
<proteinExistence type="inferred from homology"/>
<dbReference type="GO" id="GO:0006826">
    <property type="term" value="P:iron ion transport"/>
    <property type="evidence" value="ECO:0007669"/>
    <property type="project" value="TreeGrafter"/>
</dbReference>
<dbReference type="PANTHER" id="PTHR11709">
    <property type="entry name" value="MULTI-COPPER OXIDASE"/>
    <property type="match status" value="1"/>
</dbReference>
<dbReference type="FunFam" id="2.60.40.420:FF:000045">
    <property type="entry name" value="Laccase 2"/>
    <property type="match status" value="2"/>
</dbReference>
<dbReference type="VEuPathDB" id="VectorBase:AMIN001370"/>
<dbReference type="InterPro" id="IPR045087">
    <property type="entry name" value="Cu-oxidase_fam"/>
</dbReference>
<evidence type="ECO:0000256" key="5">
    <source>
        <dbReference type="SAM" id="Phobius"/>
    </source>
</evidence>
<dbReference type="InterPro" id="IPR011706">
    <property type="entry name" value="Cu-oxidase_C"/>
</dbReference>
<dbReference type="InterPro" id="IPR002355">
    <property type="entry name" value="Cu_oxidase_Cu_BS"/>
</dbReference>
<dbReference type="FunFam" id="2.60.40.420:FF:000031">
    <property type="entry name" value="Laccase-2 isoform A"/>
    <property type="match status" value="2"/>
</dbReference>